<keyword evidence="13" id="KW-1133">Transmembrane helix</keyword>
<dbReference type="CDD" id="cd17574">
    <property type="entry name" value="REC_OmpR"/>
    <property type="match status" value="1"/>
</dbReference>
<dbReference type="EMBL" id="JAHLFJ010000101">
    <property type="protein sequence ID" value="MBU3857126.1"/>
    <property type="molecule type" value="Genomic_DNA"/>
</dbReference>
<protein>
    <recommendedName>
        <fullName evidence="2">histidine kinase</fullName>
        <ecNumber evidence="2">2.7.13.3</ecNumber>
    </recommendedName>
</protein>
<dbReference type="SMART" id="SM00448">
    <property type="entry name" value="REC"/>
    <property type="match status" value="1"/>
</dbReference>
<evidence type="ECO:0000256" key="9">
    <source>
        <dbReference type="ARBA" id="ARBA00023015"/>
    </source>
</evidence>
<dbReference type="FunFam" id="1.10.10.60:FF:000284">
    <property type="entry name" value="Two-component system sensor histidine kinase/response regulator"/>
    <property type="match status" value="1"/>
</dbReference>
<evidence type="ECO:0000256" key="11">
    <source>
        <dbReference type="PROSITE-ProRule" id="PRU00169"/>
    </source>
</evidence>
<dbReference type="InterPro" id="IPR011123">
    <property type="entry name" value="Y_Y_Y"/>
</dbReference>
<dbReference type="Gene3D" id="1.10.10.60">
    <property type="entry name" value="Homeodomain-like"/>
    <property type="match status" value="1"/>
</dbReference>
<evidence type="ECO:0000259" key="15">
    <source>
        <dbReference type="PROSITE" id="PS50109"/>
    </source>
</evidence>
<evidence type="ECO:0000256" key="8">
    <source>
        <dbReference type="ARBA" id="ARBA00023012"/>
    </source>
</evidence>
<dbReference type="SMART" id="SM00387">
    <property type="entry name" value="HATPase_c"/>
    <property type="match status" value="1"/>
</dbReference>
<evidence type="ECO:0000256" key="1">
    <source>
        <dbReference type="ARBA" id="ARBA00000085"/>
    </source>
</evidence>
<dbReference type="InterPro" id="IPR003594">
    <property type="entry name" value="HATPase_dom"/>
</dbReference>
<comment type="caution">
    <text evidence="17">The sequence shown here is derived from an EMBL/GenBank/DDBJ whole genome shotgun (WGS) entry which is preliminary data.</text>
</comment>
<feature type="region of interest" description="Disordered" evidence="12">
    <location>
        <begin position="1076"/>
        <end position="1098"/>
    </location>
</feature>
<feature type="modified residue" description="4-aspartylphosphate" evidence="11">
    <location>
        <position position="1150"/>
    </location>
</feature>
<dbReference type="InterPro" id="IPR036097">
    <property type="entry name" value="HisK_dim/P_sf"/>
</dbReference>
<feature type="domain" description="HTH araC/xylS-type" evidence="14">
    <location>
        <begin position="1249"/>
        <end position="1348"/>
    </location>
</feature>
<dbReference type="FunFam" id="3.30.565.10:FF:000037">
    <property type="entry name" value="Hybrid sensor histidine kinase/response regulator"/>
    <property type="match status" value="1"/>
</dbReference>
<dbReference type="Pfam" id="PF00072">
    <property type="entry name" value="Response_reg"/>
    <property type="match status" value="1"/>
</dbReference>
<comment type="catalytic activity">
    <reaction evidence="1">
        <text>ATP + protein L-histidine = ADP + protein N-phospho-L-histidine.</text>
        <dbReference type="EC" id="2.7.13.3"/>
    </reaction>
</comment>
<evidence type="ECO:0000256" key="2">
    <source>
        <dbReference type="ARBA" id="ARBA00012438"/>
    </source>
</evidence>
<evidence type="ECO:0000313" key="17">
    <source>
        <dbReference type="EMBL" id="MBU3857126.1"/>
    </source>
</evidence>
<dbReference type="InterPro" id="IPR005467">
    <property type="entry name" value="His_kinase_dom"/>
</dbReference>
<dbReference type="Gene3D" id="3.40.50.2300">
    <property type="match status" value="1"/>
</dbReference>
<keyword evidence="13" id="KW-0812">Transmembrane</keyword>
<dbReference type="PANTHER" id="PTHR43547:SF2">
    <property type="entry name" value="HYBRID SIGNAL TRANSDUCTION HISTIDINE KINASE C"/>
    <property type="match status" value="1"/>
</dbReference>
<evidence type="ECO:0000256" key="4">
    <source>
        <dbReference type="ARBA" id="ARBA00022679"/>
    </source>
</evidence>
<feature type="transmembrane region" description="Helical" evidence="13">
    <location>
        <begin position="780"/>
        <end position="802"/>
    </location>
</feature>
<keyword evidence="10" id="KW-0804">Transcription</keyword>
<evidence type="ECO:0000256" key="10">
    <source>
        <dbReference type="ARBA" id="ARBA00023163"/>
    </source>
</evidence>
<dbReference type="Pfam" id="PF07495">
    <property type="entry name" value="Y_Y_Y"/>
    <property type="match status" value="1"/>
</dbReference>
<reference evidence="17" key="2">
    <citation type="submission" date="2021-04" db="EMBL/GenBank/DDBJ databases">
        <authorList>
            <person name="Gilroy R."/>
        </authorList>
    </citation>
    <scope>NUCLEOTIDE SEQUENCE</scope>
    <source>
        <strain evidence="17">8470</strain>
    </source>
</reference>
<dbReference type="EC" id="2.7.13.3" evidence="2"/>
<keyword evidence="3 11" id="KW-0597">Phosphoprotein</keyword>
<keyword evidence="6" id="KW-0418">Kinase</keyword>
<dbReference type="InterPro" id="IPR011110">
    <property type="entry name" value="Reg_prop"/>
</dbReference>
<dbReference type="InterPro" id="IPR004358">
    <property type="entry name" value="Sig_transdc_His_kin-like_C"/>
</dbReference>
<organism evidence="17 18">
    <name type="scientific">Candidatus Phocaeicola excrementipullorum</name>
    <dbReference type="NCBI Taxonomy" id="2838731"/>
    <lineage>
        <taxon>Bacteria</taxon>
        <taxon>Pseudomonadati</taxon>
        <taxon>Bacteroidota</taxon>
        <taxon>Bacteroidia</taxon>
        <taxon>Bacteroidales</taxon>
        <taxon>Bacteroidaceae</taxon>
        <taxon>Phocaeicola</taxon>
    </lineage>
</organism>
<keyword evidence="7" id="KW-0067">ATP-binding</keyword>
<dbReference type="SUPFAM" id="SSF101898">
    <property type="entry name" value="NHL repeat"/>
    <property type="match status" value="1"/>
</dbReference>
<dbReference type="PANTHER" id="PTHR43547">
    <property type="entry name" value="TWO-COMPONENT HISTIDINE KINASE"/>
    <property type="match status" value="1"/>
</dbReference>
<dbReference type="SMART" id="SM00388">
    <property type="entry name" value="HisKA"/>
    <property type="match status" value="1"/>
</dbReference>
<dbReference type="SUPFAM" id="SSF52172">
    <property type="entry name" value="CheY-like"/>
    <property type="match status" value="1"/>
</dbReference>
<name>A0A948TP94_9BACT</name>
<dbReference type="InterPro" id="IPR009057">
    <property type="entry name" value="Homeodomain-like_sf"/>
</dbReference>
<dbReference type="FunFam" id="2.60.40.10:FF:000791">
    <property type="entry name" value="Two-component system sensor histidine kinase/response regulator"/>
    <property type="match status" value="1"/>
</dbReference>
<dbReference type="PRINTS" id="PR00344">
    <property type="entry name" value="BCTRLSENSOR"/>
</dbReference>
<keyword evidence="4" id="KW-0808">Transferase</keyword>
<dbReference type="PROSITE" id="PS50110">
    <property type="entry name" value="RESPONSE_REGULATORY"/>
    <property type="match status" value="1"/>
</dbReference>
<dbReference type="Gene3D" id="2.130.10.10">
    <property type="entry name" value="YVTN repeat-like/Quinoprotein amine dehydrogenase"/>
    <property type="match status" value="2"/>
</dbReference>
<dbReference type="PROSITE" id="PS50109">
    <property type="entry name" value="HIS_KIN"/>
    <property type="match status" value="1"/>
</dbReference>
<dbReference type="Proteomes" id="UP000784286">
    <property type="component" value="Unassembled WGS sequence"/>
</dbReference>
<keyword evidence="5" id="KW-0547">Nucleotide-binding</keyword>
<evidence type="ECO:0000313" key="18">
    <source>
        <dbReference type="Proteomes" id="UP000784286"/>
    </source>
</evidence>
<dbReference type="CDD" id="cd00082">
    <property type="entry name" value="HisKA"/>
    <property type="match status" value="1"/>
</dbReference>
<dbReference type="SUPFAM" id="SSF46689">
    <property type="entry name" value="Homeodomain-like"/>
    <property type="match status" value="1"/>
</dbReference>
<evidence type="ECO:0000259" key="16">
    <source>
        <dbReference type="PROSITE" id="PS50110"/>
    </source>
</evidence>
<dbReference type="Pfam" id="PF12833">
    <property type="entry name" value="HTH_18"/>
    <property type="match status" value="1"/>
</dbReference>
<dbReference type="InterPro" id="IPR003661">
    <property type="entry name" value="HisK_dim/P_dom"/>
</dbReference>
<dbReference type="SMART" id="SM00342">
    <property type="entry name" value="HTH_ARAC"/>
    <property type="match status" value="1"/>
</dbReference>
<dbReference type="InterPro" id="IPR036890">
    <property type="entry name" value="HATPase_C_sf"/>
</dbReference>
<evidence type="ECO:0000256" key="13">
    <source>
        <dbReference type="SAM" id="Phobius"/>
    </source>
</evidence>
<dbReference type="Gene3D" id="3.30.565.10">
    <property type="entry name" value="Histidine kinase-like ATPase, C-terminal domain"/>
    <property type="match status" value="1"/>
</dbReference>
<evidence type="ECO:0000256" key="6">
    <source>
        <dbReference type="ARBA" id="ARBA00022777"/>
    </source>
</evidence>
<evidence type="ECO:0000256" key="3">
    <source>
        <dbReference type="ARBA" id="ARBA00022553"/>
    </source>
</evidence>
<dbReference type="FunFam" id="1.10.287.130:FF:000034">
    <property type="entry name" value="Two-component system sensor histidine kinase/response regulator"/>
    <property type="match status" value="1"/>
</dbReference>
<accession>A0A948TP94</accession>
<dbReference type="InterPro" id="IPR015943">
    <property type="entry name" value="WD40/YVTN_repeat-like_dom_sf"/>
</dbReference>
<keyword evidence="8" id="KW-0902">Two-component regulatory system</keyword>
<feature type="domain" description="Response regulatory" evidence="16">
    <location>
        <begin position="1102"/>
        <end position="1217"/>
    </location>
</feature>
<dbReference type="CDD" id="cd00075">
    <property type="entry name" value="HATPase"/>
    <property type="match status" value="1"/>
</dbReference>
<dbReference type="InterPro" id="IPR018060">
    <property type="entry name" value="HTH_AraC"/>
</dbReference>
<dbReference type="Gene3D" id="2.60.40.10">
    <property type="entry name" value="Immunoglobulins"/>
    <property type="match status" value="1"/>
</dbReference>
<dbReference type="GO" id="GO:0043565">
    <property type="term" value="F:sequence-specific DNA binding"/>
    <property type="evidence" value="ECO:0007669"/>
    <property type="project" value="InterPro"/>
</dbReference>
<dbReference type="SUPFAM" id="SSF55874">
    <property type="entry name" value="ATPase domain of HSP90 chaperone/DNA topoisomerase II/histidine kinase"/>
    <property type="match status" value="1"/>
</dbReference>
<feature type="domain" description="Histidine kinase" evidence="15">
    <location>
        <begin position="834"/>
        <end position="1046"/>
    </location>
</feature>
<dbReference type="GO" id="GO:0003700">
    <property type="term" value="F:DNA-binding transcription factor activity"/>
    <property type="evidence" value="ECO:0007669"/>
    <property type="project" value="InterPro"/>
</dbReference>
<evidence type="ECO:0000256" key="12">
    <source>
        <dbReference type="SAM" id="MobiDB-lite"/>
    </source>
</evidence>
<dbReference type="InterPro" id="IPR001789">
    <property type="entry name" value="Sig_transdc_resp-reg_receiver"/>
</dbReference>
<dbReference type="Pfam" id="PF07494">
    <property type="entry name" value="Reg_prop"/>
    <property type="match status" value="6"/>
</dbReference>
<dbReference type="InterPro" id="IPR013783">
    <property type="entry name" value="Ig-like_fold"/>
</dbReference>
<dbReference type="PROSITE" id="PS01124">
    <property type="entry name" value="HTH_ARAC_FAMILY_2"/>
    <property type="match status" value="1"/>
</dbReference>
<dbReference type="InterPro" id="IPR011006">
    <property type="entry name" value="CheY-like_superfamily"/>
</dbReference>
<dbReference type="GO" id="GO:0000155">
    <property type="term" value="F:phosphorelay sensor kinase activity"/>
    <property type="evidence" value="ECO:0007669"/>
    <property type="project" value="InterPro"/>
</dbReference>
<evidence type="ECO:0000256" key="5">
    <source>
        <dbReference type="ARBA" id="ARBA00022741"/>
    </source>
</evidence>
<evidence type="ECO:0000259" key="14">
    <source>
        <dbReference type="PROSITE" id="PS01124"/>
    </source>
</evidence>
<gene>
    <name evidence="17" type="ORF">H9928_11405</name>
</gene>
<dbReference type="Gene3D" id="1.10.287.130">
    <property type="match status" value="1"/>
</dbReference>
<keyword evidence="9" id="KW-0805">Transcription regulation</keyword>
<evidence type="ECO:0000256" key="7">
    <source>
        <dbReference type="ARBA" id="ARBA00022840"/>
    </source>
</evidence>
<dbReference type="Pfam" id="PF00512">
    <property type="entry name" value="HisKA"/>
    <property type="match status" value="1"/>
</dbReference>
<dbReference type="SUPFAM" id="SSF63829">
    <property type="entry name" value="Calcium-dependent phosphotriesterase"/>
    <property type="match status" value="2"/>
</dbReference>
<reference evidence="17" key="1">
    <citation type="journal article" date="2021" name="PeerJ">
        <title>Extensive microbial diversity within the chicken gut microbiome revealed by metagenomics and culture.</title>
        <authorList>
            <person name="Gilroy R."/>
            <person name="Ravi A."/>
            <person name="Getino M."/>
            <person name="Pursley I."/>
            <person name="Horton D.L."/>
            <person name="Alikhan N.F."/>
            <person name="Baker D."/>
            <person name="Gharbi K."/>
            <person name="Hall N."/>
            <person name="Watson M."/>
            <person name="Adriaenssens E.M."/>
            <person name="Foster-Nyarko E."/>
            <person name="Jarju S."/>
            <person name="Secka A."/>
            <person name="Antonio M."/>
            <person name="Oren A."/>
            <person name="Chaudhuri R.R."/>
            <person name="La Ragione R."/>
            <person name="Hildebrand F."/>
            <person name="Pallen M.J."/>
        </authorList>
    </citation>
    <scope>NUCLEOTIDE SEQUENCE</scope>
    <source>
        <strain evidence="17">8470</strain>
    </source>
</reference>
<keyword evidence="13" id="KW-0472">Membrane</keyword>
<dbReference type="GO" id="GO:0005524">
    <property type="term" value="F:ATP binding"/>
    <property type="evidence" value="ECO:0007669"/>
    <property type="project" value="UniProtKB-KW"/>
</dbReference>
<dbReference type="Pfam" id="PF02518">
    <property type="entry name" value="HATPase_c"/>
    <property type="match status" value="1"/>
</dbReference>
<dbReference type="SUPFAM" id="SSF47384">
    <property type="entry name" value="Homodimeric domain of signal transducing histidine kinase"/>
    <property type="match status" value="1"/>
</dbReference>
<proteinExistence type="predicted"/>
<sequence>MKNAVKWRVFLWCVYFSVIPAIAFGQISFEHIGLSQGLSQSTVLSIAQDRKGNMWFATYDGLNRFDGYNFTVYQHDDSDSTSISSDIIRVVMTDGGGNLWVGTHRGLSLYDMDKDVFCNFRYRLKDKDAEVLHIEEWEKGHLLVNTTEGLVLFDKRKKAFADVPSCLRPLRPTAVERNDEQIFFGQGSELMAYSFFTHSLSKMDWFHSKKDRRILSIFQQAKNKLWVGTEGNGLFLLDVEGERMKHYSSGNRGLSSDYIRALAVDMESRLWVGTINSLNIYDEKKDEFIVYNSDPVREGSLSQASVRSIYCDSQGGMWLGTYFGGLNYYHPLRRRFRVIKNIPYHNSLSDNVVNCIREDKEGNLWIGTNSGGLNFYDAHSGLYTCYSRNSGLEFDDVKSLYIDEDDDLVYIGGHSGGLNVLNRRTGNIVRYTMENSGLQTRNVYSIIPDSDGSVWLGTSNGEIYRFFPHSQKFERMTCYVEGEVYKDQGRIAMCFDSQGRLWVGGTNGANVYLLSGNRLESTDSIAGGALRNEMVNCIHENLKHSCFWIGTRNGLYCLDGRARVLRHYTVRNGLPNNVIQGIMEDSAGMLWVSTDRGLACLDVKEETFRNYSVVDGLSCNQFNIGAYCMTASGRMYFGSVDGIVSFNPETLTESPFIPAVLITELQVANKTVKPFDDTGVLKKHISETESITLSAGQSSFMLKFAVTDYISGTHNRFAYRLDGYEKDWIYVENPNRFAVYSNLPAGDYRFMVKAANRDGLWNDVPTVLEIKILPMWYQTWWARMLFFVCVVGVIAFIIRYFWIRKTMQLQLEMERMDKEKAREINEMKVRFFINISHELRTPLTLIVGPLRDVLPQITDKWVLSKLKYVNANAGRLLFLVNQLLDYRRAELGVFHLKVSETDVHALAEKVFNAYTSLSESKQIAYHLNSDMRGKKVMCDGNYVELILNNLLSNAFKYTPKGGSITLALKGDDKSLSMLVSDTGQGIPPEKQNLVFERFYQVNHENIGSGIGLSLVKKLVDLHHGTIELTSSVGKGSVFAVCLPVSAGAYTADELAGETDEKAKVEDAVVRMEDCLPETNAGEQPRGADEDEDGQCGQKGKQSVLLVEDNADIIDYLADGLKDYFHVLKAGNGQEAWEILQNEEVNLILTDVMMPVMDGIRLCSQVKRNLKTSHIPVVILSAKADVKDQLEGLHVGADDYIPKPFVMEVVIAKIRNVLRTYRQAVEFYSKSLEVKPEKMALNPLDEEFLTKAVKIVENYLDDVGFSADKFAAEMNMSRSSLHLKMKAITGDSTMDFIRKIRFSHACRLLEEGRYNITEISEMVGFNTPSYFTTSFKKYMGCSPTEYVNKESR</sequence>